<protein>
    <recommendedName>
        <fullName evidence="7">RDD domain-containing protein</fullName>
    </recommendedName>
</protein>
<keyword evidence="5 6" id="KW-0472">Membrane</keyword>
<dbReference type="STRING" id="1176587.A8C56_02860"/>
<reference evidence="8 9" key="1">
    <citation type="submission" date="2016-05" db="EMBL/GenBank/DDBJ databases">
        <title>Niabella ginsenosidivorans BS26 whole genome sequencing.</title>
        <authorList>
            <person name="Im W.T."/>
            <person name="Siddiqi M.Z."/>
        </authorList>
    </citation>
    <scope>NUCLEOTIDE SEQUENCE [LARGE SCALE GENOMIC DNA]</scope>
    <source>
        <strain evidence="8 9">BS26</strain>
    </source>
</reference>
<evidence type="ECO:0000256" key="2">
    <source>
        <dbReference type="ARBA" id="ARBA00022475"/>
    </source>
</evidence>
<keyword evidence="3 6" id="KW-0812">Transmembrane</keyword>
<evidence type="ECO:0000313" key="8">
    <source>
        <dbReference type="EMBL" id="ANH80064.1"/>
    </source>
</evidence>
<evidence type="ECO:0000259" key="7">
    <source>
        <dbReference type="Pfam" id="PF06271"/>
    </source>
</evidence>
<dbReference type="Pfam" id="PF06271">
    <property type="entry name" value="RDD"/>
    <property type="match status" value="1"/>
</dbReference>
<feature type="transmembrane region" description="Helical" evidence="6">
    <location>
        <begin position="7"/>
        <end position="28"/>
    </location>
</feature>
<proteinExistence type="predicted"/>
<evidence type="ECO:0000256" key="5">
    <source>
        <dbReference type="ARBA" id="ARBA00023136"/>
    </source>
</evidence>
<dbReference type="OrthoDB" id="9793824at2"/>
<dbReference type="AlphaFoldDB" id="A0A1A9I0I3"/>
<feature type="transmembrane region" description="Helical" evidence="6">
    <location>
        <begin position="89"/>
        <end position="109"/>
    </location>
</feature>
<dbReference type="Proteomes" id="UP000077667">
    <property type="component" value="Chromosome"/>
</dbReference>
<keyword evidence="9" id="KW-1185">Reference proteome</keyword>
<evidence type="ECO:0000256" key="6">
    <source>
        <dbReference type="SAM" id="Phobius"/>
    </source>
</evidence>
<name>A0A1A9I0I3_9BACT</name>
<dbReference type="PANTHER" id="PTHR36115">
    <property type="entry name" value="PROLINE-RICH ANTIGEN HOMOLOG-RELATED"/>
    <property type="match status" value="1"/>
</dbReference>
<sequence length="165" mass="19203">MSKYHTFWRRLAAAIIDGIILFPLTFLYNTSNGYFYIGIIAESVLSILYFVVLQGKYGQTLGKKIMSIKIFDITETKPIGFKKAILREFPWIIITMAALVYLFFILFVYRTDNTNTALEKYNNLSFYISLSWIEIELVTMFTNNKRRALHDWLAKSVVIKINIAS</sequence>
<dbReference type="RefSeq" id="WP_067751800.1">
    <property type="nucleotide sequence ID" value="NZ_CP015772.1"/>
</dbReference>
<evidence type="ECO:0000256" key="4">
    <source>
        <dbReference type="ARBA" id="ARBA00022989"/>
    </source>
</evidence>
<feature type="transmembrane region" description="Helical" evidence="6">
    <location>
        <begin position="34"/>
        <end position="53"/>
    </location>
</feature>
<keyword evidence="2" id="KW-1003">Cell membrane</keyword>
<organism evidence="8 9">
    <name type="scientific">Niabella ginsenosidivorans</name>
    <dbReference type="NCBI Taxonomy" id="1176587"/>
    <lineage>
        <taxon>Bacteria</taxon>
        <taxon>Pseudomonadati</taxon>
        <taxon>Bacteroidota</taxon>
        <taxon>Chitinophagia</taxon>
        <taxon>Chitinophagales</taxon>
        <taxon>Chitinophagaceae</taxon>
        <taxon>Niabella</taxon>
    </lineage>
</organism>
<evidence type="ECO:0000256" key="3">
    <source>
        <dbReference type="ARBA" id="ARBA00022692"/>
    </source>
</evidence>
<gene>
    <name evidence="8" type="ORF">A8C56_02860</name>
</gene>
<dbReference type="KEGG" id="nia:A8C56_02860"/>
<comment type="subcellular location">
    <subcellularLocation>
        <location evidence="1">Cell membrane</location>
        <topology evidence="1">Multi-pass membrane protein</topology>
    </subcellularLocation>
</comment>
<evidence type="ECO:0000256" key="1">
    <source>
        <dbReference type="ARBA" id="ARBA00004651"/>
    </source>
</evidence>
<feature type="domain" description="RDD" evidence="7">
    <location>
        <begin position="6"/>
        <end position="155"/>
    </location>
</feature>
<accession>A0A1A9I0I3</accession>
<evidence type="ECO:0000313" key="9">
    <source>
        <dbReference type="Proteomes" id="UP000077667"/>
    </source>
</evidence>
<dbReference type="InterPro" id="IPR051791">
    <property type="entry name" value="Pra-immunoreactive"/>
</dbReference>
<dbReference type="GO" id="GO:0005886">
    <property type="term" value="C:plasma membrane"/>
    <property type="evidence" value="ECO:0007669"/>
    <property type="project" value="UniProtKB-SubCell"/>
</dbReference>
<keyword evidence="4 6" id="KW-1133">Transmembrane helix</keyword>
<dbReference type="EMBL" id="CP015772">
    <property type="protein sequence ID" value="ANH80064.1"/>
    <property type="molecule type" value="Genomic_DNA"/>
</dbReference>
<dbReference type="InterPro" id="IPR010432">
    <property type="entry name" value="RDD"/>
</dbReference>